<dbReference type="PROSITE" id="PS50941">
    <property type="entry name" value="CHIT_BIND_I_2"/>
    <property type="match status" value="1"/>
</dbReference>
<evidence type="ECO:0008006" key="11">
    <source>
        <dbReference type="Google" id="ProtNLM"/>
    </source>
</evidence>
<feature type="disulfide bond" evidence="4">
    <location>
        <begin position="132"/>
        <end position="146"/>
    </location>
</feature>
<reference evidence="9 10" key="1">
    <citation type="journal article" date="2020" name="G3 (Bethesda)">
        <title>Improved Reference Genome for Cyclotella cryptica CCMP332, a Model for Cell Wall Morphogenesis, Salinity Adaptation, and Lipid Production in Diatoms (Bacillariophyta).</title>
        <authorList>
            <person name="Roberts W.R."/>
            <person name="Downey K.M."/>
            <person name="Ruck E.C."/>
            <person name="Traller J.C."/>
            <person name="Alverson A.J."/>
        </authorList>
    </citation>
    <scope>NUCLEOTIDE SEQUENCE [LARGE SCALE GENOMIC DNA]</scope>
    <source>
        <strain evidence="9 10">CCMP332</strain>
    </source>
</reference>
<dbReference type="InterPro" id="IPR011583">
    <property type="entry name" value="Chitinase_II/V-like_cat"/>
</dbReference>
<dbReference type="Pfam" id="PF00704">
    <property type="entry name" value="Glyco_hydro_18"/>
    <property type="match status" value="1"/>
</dbReference>
<keyword evidence="1 4" id="KW-0147">Chitin-binding</keyword>
<evidence type="ECO:0000313" key="9">
    <source>
        <dbReference type="EMBL" id="KAL3799407.1"/>
    </source>
</evidence>
<dbReference type="InterPro" id="IPR036861">
    <property type="entry name" value="Endochitinase-like_sf"/>
</dbReference>
<feature type="signal peptide" evidence="6">
    <location>
        <begin position="1"/>
        <end position="26"/>
    </location>
</feature>
<evidence type="ECO:0000259" key="7">
    <source>
        <dbReference type="PROSITE" id="PS50941"/>
    </source>
</evidence>
<feature type="domain" description="GH18" evidence="8">
    <location>
        <begin position="371"/>
        <end position="765"/>
    </location>
</feature>
<comment type="caution">
    <text evidence="9">The sequence shown here is derived from an EMBL/GenBank/DDBJ whole genome shotgun (WGS) entry which is preliminary data.</text>
</comment>
<dbReference type="InterPro" id="IPR017853">
    <property type="entry name" value="GH"/>
</dbReference>
<evidence type="ECO:0000313" key="10">
    <source>
        <dbReference type="Proteomes" id="UP001516023"/>
    </source>
</evidence>
<dbReference type="Pfam" id="PF00187">
    <property type="entry name" value="Chitin_bind_1"/>
    <property type="match status" value="2"/>
</dbReference>
<dbReference type="EMBL" id="JABMIG020000039">
    <property type="protein sequence ID" value="KAL3799407.1"/>
    <property type="molecule type" value="Genomic_DNA"/>
</dbReference>
<dbReference type="InterPro" id="IPR050314">
    <property type="entry name" value="Glycosyl_Hydrlase_18"/>
</dbReference>
<dbReference type="Gene3D" id="3.30.60.10">
    <property type="entry name" value="Endochitinase-like"/>
    <property type="match status" value="3"/>
</dbReference>
<keyword evidence="2 5" id="KW-0378">Hydrolase</keyword>
<feature type="chain" id="PRO_5044814028" description="Chitinase" evidence="6">
    <location>
        <begin position="27"/>
        <end position="840"/>
    </location>
</feature>
<dbReference type="Gene3D" id="3.10.50.10">
    <property type="match status" value="1"/>
</dbReference>
<accession>A0ABD3QGA4</accession>
<name>A0ABD3QGA4_9STRA</name>
<dbReference type="InterPro" id="IPR001223">
    <property type="entry name" value="Glyco_hydro18_cat"/>
</dbReference>
<evidence type="ECO:0000256" key="6">
    <source>
        <dbReference type="SAM" id="SignalP"/>
    </source>
</evidence>
<dbReference type="PANTHER" id="PTHR11177:SF317">
    <property type="entry name" value="CHITINASE 12-RELATED"/>
    <property type="match status" value="1"/>
</dbReference>
<dbReference type="PROSITE" id="PS01095">
    <property type="entry name" value="GH18_1"/>
    <property type="match status" value="1"/>
</dbReference>
<dbReference type="Proteomes" id="UP001516023">
    <property type="component" value="Unassembled WGS sequence"/>
</dbReference>
<proteinExistence type="predicted"/>
<keyword evidence="3 5" id="KW-0326">Glycosidase</keyword>
<gene>
    <name evidence="9" type="ORF">HJC23_013862</name>
</gene>
<dbReference type="CDD" id="cd00035">
    <property type="entry name" value="ChtBD1"/>
    <property type="match status" value="2"/>
</dbReference>
<dbReference type="PANTHER" id="PTHR11177">
    <property type="entry name" value="CHITINASE"/>
    <property type="match status" value="1"/>
</dbReference>
<keyword evidence="6" id="KW-0732">Signal</keyword>
<feature type="domain" description="Chitin-binding type-1" evidence="7">
    <location>
        <begin position="113"/>
        <end position="179"/>
    </location>
</feature>
<organism evidence="9 10">
    <name type="scientific">Cyclotella cryptica</name>
    <dbReference type="NCBI Taxonomy" id="29204"/>
    <lineage>
        <taxon>Eukaryota</taxon>
        <taxon>Sar</taxon>
        <taxon>Stramenopiles</taxon>
        <taxon>Ochrophyta</taxon>
        <taxon>Bacillariophyta</taxon>
        <taxon>Coscinodiscophyceae</taxon>
        <taxon>Thalassiosirophycidae</taxon>
        <taxon>Stephanodiscales</taxon>
        <taxon>Stephanodiscaceae</taxon>
        <taxon>Cyclotella</taxon>
    </lineage>
</organism>
<evidence type="ECO:0000256" key="2">
    <source>
        <dbReference type="ARBA" id="ARBA00022801"/>
    </source>
</evidence>
<dbReference type="SMART" id="SM00270">
    <property type="entry name" value="ChtBD1"/>
    <property type="match status" value="3"/>
</dbReference>
<evidence type="ECO:0000259" key="8">
    <source>
        <dbReference type="PROSITE" id="PS51910"/>
    </source>
</evidence>
<protein>
    <recommendedName>
        <fullName evidence="11">Chitinase</fullName>
    </recommendedName>
</protein>
<evidence type="ECO:0000256" key="4">
    <source>
        <dbReference type="PROSITE-ProRule" id="PRU00261"/>
    </source>
</evidence>
<dbReference type="SUPFAM" id="SSF51445">
    <property type="entry name" value="(Trans)glycosidases"/>
    <property type="match status" value="1"/>
</dbReference>
<dbReference type="InterPro" id="IPR001579">
    <property type="entry name" value="Glyco_hydro_18_chit_AS"/>
</dbReference>
<keyword evidence="10" id="KW-1185">Reference proteome</keyword>
<dbReference type="InterPro" id="IPR029070">
    <property type="entry name" value="Chitinase_insertion_sf"/>
</dbReference>
<dbReference type="PROSITE" id="PS51910">
    <property type="entry name" value="GH18_2"/>
    <property type="match status" value="1"/>
</dbReference>
<keyword evidence="4" id="KW-1015">Disulfide bond</keyword>
<dbReference type="GO" id="GO:0016798">
    <property type="term" value="F:hydrolase activity, acting on glycosyl bonds"/>
    <property type="evidence" value="ECO:0007669"/>
    <property type="project" value="UniProtKB-KW"/>
</dbReference>
<sequence>MFKLNKRTKTVASVITLVLMSSSVTSQSNGNYCGTSWIDAVSRCAKNCPSGAPSECFNGETCFAGTPQNPDRCRSTTPAVVLYTEQCTEVVPETPPPVPAAVPQPTAGINDTGGTCGGGQVGNGICPISTECCSLYGYCGTTSEHCDQTAMVPQTSATQTNFAPSTGGAAPSVYGTCGGGDVGNGICANNNECCSMYGFCGTSEEHCANKVGNFGPNYPAEAQATPQVYVPEATTPQVSVPAASSPATLAETLATPQTVTTQTETASGVNIEGTCGNGDVGNGICVDSEECCSAYGFCGTSLEHCTNKVGSAGPDYPAEQQYTPPAQLPTTPQATIPVATVTPQTVASNQGTNQQTSIQYYEPVPPHGTNKKIIGYYAGWQWYDRDKLADPSNLDFKKVQRVNYAFFQPDAQGNIYGTDRWGDPQLLFGPYSDKLMGGIQKCSYDGPNEVNCAYHENNAGIINLAHAAGAEVYPSIGGWTLSDNFPILSADPNARNQFAKNCADIVQYYGFDGIDIDWEYPGYAEHSGTPADAINFTKMLAAIRAALDMLTMTTGKKYGLTAALPCNPQHIGNIEVTNLVNILTEYNLMSYDFFGAFDNVTGVNAPLYPQGFGNDDFCIDRCVTNYMNLGVPKEKLNVGLPFYGRSFKYATGLNQPHGGNDVASWPDDDGSPQYFNIYSKLPNMIQVRDNKSKTQYAYTSRLEQPGLQLPEGLVSFDDERSICDKVNYVQKHELGGFIIWELSGDLLDDLRTPLLDITNKKLANPAFECCKLHSEHECELEKAEEEKQNTSLSLSQGGFDGYKWVEQNNSHKSNAKAPRPAFILLFVLPYINLVQLLLMN</sequence>
<evidence type="ECO:0000256" key="5">
    <source>
        <dbReference type="RuleBase" id="RU000489"/>
    </source>
</evidence>
<dbReference type="GO" id="GO:0008061">
    <property type="term" value="F:chitin binding"/>
    <property type="evidence" value="ECO:0007669"/>
    <property type="project" value="UniProtKB-UniRule"/>
</dbReference>
<dbReference type="Gene3D" id="3.20.20.80">
    <property type="entry name" value="Glycosidases"/>
    <property type="match status" value="1"/>
</dbReference>
<dbReference type="InterPro" id="IPR001002">
    <property type="entry name" value="Chitin-bd_1"/>
</dbReference>
<dbReference type="SMART" id="SM00636">
    <property type="entry name" value="Glyco_18"/>
    <property type="match status" value="1"/>
</dbReference>
<dbReference type="SUPFAM" id="SSF57016">
    <property type="entry name" value="Plant lectins/antimicrobial peptides"/>
    <property type="match status" value="3"/>
</dbReference>
<comment type="caution">
    <text evidence="4">Lacks conserved residue(s) required for the propagation of feature annotation.</text>
</comment>
<evidence type="ECO:0000256" key="3">
    <source>
        <dbReference type="ARBA" id="ARBA00023295"/>
    </source>
</evidence>
<dbReference type="AlphaFoldDB" id="A0ABD3QGA4"/>
<evidence type="ECO:0000256" key="1">
    <source>
        <dbReference type="ARBA" id="ARBA00022669"/>
    </source>
</evidence>